<sequence>MTLPRVFFAALLIGPLLAGCSSSDGNNSSDTKTGKINDQGISGLTYETASQSGTTNAEGQFQYYPGETLSLSVGDLPIAEGVPVQEWITPLEFFPETRTQLMSPSVDEEGLSTHVETEQLILRNVPLTNLTRFLMLLNWTANIEEGESIEIRGRVVEQLNAALPSLTAPIDFYVSEAEFNAAGNAPSPANQLLAAICFYPEDDELCTAPPTEDDIETAPIRPENEDDWDPDVEYQQDLRAKRQRILDSVRSMEDIDAEDARAYLTQELDSIKTEIGKRYYLDKDTAESPASDTAIKQIKIRRIGGTAELSDIEAITTRPQDVVLHSYNWQTAEVEYFVAGPAGGESEIVISFLPEDTYRWVRKTLRIVITE</sequence>
<name>A0ABS6A8I8_9GAMM</name>
<feature type="signal peptide" evidence="2">
    <location>
        <begin position="1"/>
        <end position="18"/>
    </location>
</feature>
<dbReference type="Proteomes" id="UP000753376">
    <property type="component" value="Unassembled WGS sequence"/>
</dbReference>
<proteinExistence type="predicted"/>
<reference evidence="3 4" key="1">
    <citation type="submission" date="2021-05" db="EMBL/GenBank/DDBJ databases">
        <title>Draft genomes of bacteria isolated from model marine particles.</title>
        <authorList>
            <person name="Datta M.S."/>
            <person name="Schwartzman J.A."/>
            <person name="Enke T.N."/>
            <person name="Saavedra J."/>
            <person name="Cermak N."/>
            <person name="Cordero O.X."/>
        </authorList>
    </citation>
    <scope>NUCLEOTIDE SEQUENCE [LARGE SCALE GENOMIC DNA]</scope>
    <source>
        <strain evidence="3 4">D2M19</strain>
    </source>
</reference>
<comment type="caution">
    <text evidence="3">The sequence shown here is derived from an EMBL/GenBank/DDBJ whole genome shotgun (WGS) entry which is preliminary data.</text>
</comment>
<evidence type="ECO:0000256" key="2">
    <source>
        <dbReference type="SAM" id="SignalP"/>
    </source>
</evidence>
<evidence type="ECO:0000313" key="4">
    <source>
        <dbReference type="Proteomes" id="UP000753376"/>
    </source>
</evidence>
<accession>A0ABS6A8I8</accession>
<keyword evidence="2" id="KW-0732">Signal</keyword>
<dbReference type="PROSITE" id="PS51257">
    <property type="entry name" value="PROKAR_LIPOPROTEIN"/>
    <property type="match status" value="1"/>
</dbReference>
<feature type="region of interest" description="Disordered" evidence="1">
    <location>
        <begin position="211"/>
        <end position="230"/>
    </location>
</feature>
<evidence type="ECO:0000256" key="1">
    <source>
        <dbReference type="SAM" id="MobiDB-lite"/>
    </source>
</evidence>
<protein>
    <submittedName>
        <fullName evidence="3">Organic solvent ABC transporter permease</fullName>
    </submittedName>
</protein>
<organism evidence="3 4">
    <name type="scientific">Marinobacter salexigens</name>
    <dbReference type="NCBI Taxonomy" id="1925763"/>
    <lineage>
        <taxon>Bacteria</taxon>
        <taxon>Pseudomonadati</taxon>
        <taxon>Pseudomonadota</taxon>
        <taxon>Gammaproteobacteria</taxon>
        <taxon>Pseudomonadales</taxon>
        <taxon>Marinobacteraceae</taxon>
        <taxon>Marinobacter</taxon>
    </lineage>
</organism>
<evidence type="ECO:0000313" key="3">
    <source>
        <dbReference type="EMBL" id="MBU2873860.1"/>
    </source>
</evidence>
<feature type="chain" id="PRO_5045167816" evidence="2">
    <location>
        <begin position="19"/>
        <end position="371"/>
    </location>
</feature>
<gene>
    <name evidence="3" type="ORF">KO508_07515</name>
</gene>
<keyword evidence="4" id="KW-1185">Reference proteome</keyword>
<dbReference type="EMBL" id="JAHKPV010000008">
    <property type="protein sequence ID" value="MBU2873860.1"/>
    <property type="molecule type" value="Genomic_DNA"/>
</dbReference>